<organism evidence="1">
    <name type="scientific">marine sediment metagenome</name>
    <dbReference type="NCBI Taxonomy" id="412755"/>
    <lineage>
        <taxon>unclassified sequences</taxon>
        <taxon>metagenomes</taxon>
        <taxon>ecological metagenomes</taxon>
    </lineage>
</organism>
<protein>
    <submittedName>
        <fullName evidence="1">Uncharacterized protein</fullName>
    </submittedName>
</protein>
<accession>A0A0F9Q4T2</accession>
<gene>
    <name evidence="1" type="ORF">LCGC14_1138300</name>
</gene>
<dbReference type="EMBL" id="LAZR01005382">
    <property type="protein sequence ID" value="KKN00388.1"/>
    <property type="molecule type" value="Genomic_DNA"/>
</dbReference>
<reference evidence="1" key="1">
    <citation type="journal article" date="2015" name="Nature">
        <title>Complex archaea that bridge the gap between prokaryotes and eukaryotes.</title>
        <authorList>
            <person name="Spang A."/>
            <person name="Saw J.H."/>
            <person name="Jorgensen S.L."/>
            <person name="Zaremba-Niedzwiedzka K."/>
            <person name="Martijn J."/>
            <person name="Lind A.E."/>
            <person name="van Eijk R."/>
            <person name="Schleper C."/>
            <person name="Guy L."/>
            <person name="Ettema T.J."/>
        </authorList>
    </citation>
    <scope>NUCLEOTIDE SEQUENCE</scope>
</reference>
<proteinExistence type="predicted"/>
<comment type="caution">
    <text evidence="1">The sequence shown here is derived from an EMBL/GenBank/DDBJ whole genome shotgun (WGS) entry which is preliminary data.</text>
</comment>
<evidence type="ECO:0000313" key="1">
    <source>
        <dbReference type="EMBL" id="KKN00388.1"/>
    </source>
</evidence>
<name>A0A0F9Q4T2_9ZZZZ</name>
<sequence length="73" mass="8683">MGKIKDFESNYTFFVNGYDKFLPIKIELEFWDEQEEEPPQVNFEYNDDEGIYDFQITGNPYISMNLIQAGRLS</sequence>
<dbReference type="AlphaFoldDB" id="A0A0F9Q4T2"/>